<dbReference type="RefSeq" id="WP_378615080.1">
    <property type="nucleotide sequence ID" value="NZ_JBHSAX010000019.1"/>
</dbReference>
<accession>A0ABV8E048</accession>
<organism evidence="2 3">
    <name type="scientific">Nocardia jiangsuensis</name>
    <dbReference type="NCBI Taxonomy" id="1691563"/>
    <lineage>
        <taxon>Bacteria</taxon>
        <taxon>Bacillati</taxon>
        <taxon>Actinomycetota</taxon>
        <taxon>Actinomycetes</taxon>
        <taxon>Mycobacteriales</taxon>
        <taxon>Nocardiaceae</taxon>
        <taxon>Nocardia</taxon>
    </lineage>
</organism>
<proteinExistence type="predicted"/>
<keyword evidence="3" id="KW-1185">Reference proteome</keyword>
<evidence type="ECO:0000313" key="2">
    <source>
        <dbReference type="EMBL" id="MFC3965334.1"/>
    </source>
</evidence>
<name>A0ABV8E048_9NOCA</name>
<dbReference type="Proteomes" id="UP001595696">
    <property type="component" value="Unassembled WGS sequence"/>
</dbReference>
<evidence type="ECO:0000313" key="3">
    <source>
        <dbReference type="Proteomes" id="UP001595696"/>
    </source>
</evidence>
<comment type="caution">
    <text evidence="2">The sequence shown here is derived from an EMBL/GenBank/DDBJ whole genome shotgun (WGS) entry which is preliminary data.</text>
</comment>
<reference evidence="3" key="1">
    <citation type="journal article" date="2019" name="Int. J. Syst. Evol. Microbiol.">
        <title>The Global Catalogue of Microorganisms (GCM) 10K type strain sequencing project: providing services to taxonomists for standard genome sequencing and annotation.</title>
        <authorList>
            <consortium name="The Broad Institute Genomics Platform"/>
            <consortium name="The Broad Institute Genome Sequencing Center for Infectious Disease"/>
            <person name="Wu L."/>
            <person name="Ma J."/>
        </authorList>
    </citation>
    <scope>NUCLEOTIDE SEQUENCE [LARGE SCALE GENOMIC DNA]</scope>
    <source>
        <strain evidence="3">CGMCC 4.7330</strain>
    </source>
</reference>
<gene>
    <name evidence="2" type="ORF">ACFO0B_25375</name>
</gene>
<protein>
    <submittedName>
        <fullName evidence="2">Uncharacterized protein</fullName>
    </submittedName>
</protein>
<feature type="region of interest" description="Disordered" evidence="1">
    <location>
        <begin position="18"/>
        <end position="71"/>
    </location>
</feature>
<sequence>MWNWSTAVAEYGAVATFWSGQPGGSSPTVRDPEPGAPEPVATGGERGAGGAPEPAPGAPATLVRDRFDLAA</sequence>
<dbReference type="EMBL" id="JBHSAX010000019">
    <property type="protein sequence ID" value="MFC3965334.1"/>
    <property type="molecule type" value="Genomic_DNA"/>
</dbReference>
<evidence type="ECO:0000256" key="1">
    <source>
        <dbReference type="SAM" id="MobiDB-lite"/>
    </source>
</evidence>